<dbReference type="Proteomes" id="UP000887104">
    <property type="component" value="Unassembled WGS sequence"/>
</dbReference>
<accession>A0ABQ4P1P0</accession>
<reference evidence="1" key="1">
    <citation type="submission" date="2021-05" db="EMBL/GenBank/DDBJ databases">
        <title>Molecular characterization for Shewanella algae harboring chromosomal blaOXA-55-like strains isolated from clinical and environment sample.</title>
        <authorList>
            <person name="Ohama Y."/>
            <person name="Aoki K."/>
            <person name="Harada S."/>
            <person name="Moriya K."/>
            <person name="Ishii Y."/>
            <person name="Tateda K."/>
        </authorList>
    </citation>
    <scope>NUCLEOTIDE SEQUENCE</scope>
    <source>
        <strain evidence="1">JCM 11563</strain>
    </source>
</reference>
<evidence type="ECO:0000313" key="1">
    <source>
        <dbReference type="EMBL" id="GIU41436.1"/>
    </source>
</evidence>
<sequence>MLGEDHSLIHEFPEYQDIIVKLCQSDEAFAKDTKHYNALDKEIRNLELRGAPIDDEAMHQLKHDRAVLKDALYQQLNHFNG</sequence>
<dbReference type="Pfam" id="PF04325">
    <property type="entry name" value="DUF465"/>
    <property type="match status" value="1"/>
</dbReference>
<dbReference type="InterPro" id="IPR007420">
    <property type="entry name" value="DUF465"/>
</dbReference>
<gene>
    <name evidence="1" type="ORF">TUM4438_05720</name>
</gene>
<dbReference type="Gene3D" id="6.10.280.50">
    <property type="match status" value="1"/>
</dbReference>
<dbReference type="EMBL" id="BPEY01000006">
    <property type="protein sequence ID" value="GIU41436.1"/>
    <property type="molecule type" value="Genomic_DNA"/>
</dbReference>
<evidence type="ECO:0000313" key="2">
    <source>
        <dbReference type="Proteomes" id="UP000887104"/>
    </source>
</evidence>
<dbReference type="InterPro" id="IPR038444">
    <property type="entry name" value="DUF465_sf"/>
</dbReference>
<evidence type="ECO:0008006" key="3">
    <source>
        <dbReference type="Google" id="ProtNLM"/>
    </source>
</evidence>
<keyword evidence="2" id="KW-1185">Reference proteome</keyword>
<protein>
    <recommendedName>
        <fullName evidence="3">DUF465 domain-containing protein</fullName>
    </recommendedName>
</protein>
<dbReference type="RefSeq" id="WP_220779174.1">
    <property type="nucleotide sequence ID" value="NZ_BPEY01000006.1"/>
</dbReference>
<proteinExistence type="predicted"/>
<comment type="caution">
    <text evidence="1">The sequence shown here is derived from an EMBL/GenBank/DDBJ whole genome shotgun (WGS) entry which is preliminary data.</text>
</comment>
<organism evidence="1 2">
    <name type="scientific">Shewanella sairae</name>
    <dbReference type="NCBI Taxonomy" id="190310"/>
    <lineage>
        <taxon>Bacteria</taxon>
        <taxon>Pseudomonadati</taxon>
        <taxon>Pseudomonadota</taxon>
        <taxon>Gammaproteobacteria</taxon>
        <taxon>Alteromonadales</taxon>
        <taxon>Shewanellaceae</taxon>
        <taxon>Shewanella</taxon>
    </lineage>
</organism>
<name>A0ABQ4P1P0_9GAMM</name>